<organism evidence="2 3">
    <name type="scientific">Neobacillus paridis</name>
    <dbReference type="NCBI Taxonomy" id="2803862"/>
    <lineage>
        <taxon>Bacteria</taxon>
        <taxon>Bacillati</taxon>
        <taxon>Bacillota</taxon>
        <taxon>Bacilli</taxon>
        <taxon>Bacillales</taxon>
        <taxon>Bacillaceae</taxon>
        <taxon>Neobacillus</taxon>
    </lineage>
</organism>
<feature type="region of interest" description="Disordered" evidence="1">
    <location>
        <begin position="51"/>
        <end position="82"/>
    </location>
</feature>
<dbReference type="Proteomes" id="UP000623967">
    <property type="component" value="Unassembled WGS sequence"/>
</dbReference>
<gene>
    <name evidence="2" type="ORF">JK635_18655</name>
</gene>
<keyword evidence="3" id="KW-1185">Reference proteome</keyword>
<name>A0ABS1TS96_9BACI</name>
<reference evidence="2 3" key="1">
    <citation type="submission" date="2021-01" db="EMBL/GenBank/DDBJ databases">
        <title>Genome public.</title>
        <authorList>
            <person name="Liu C."/>
            <person name="Sun Q."/>
        </authorList>
    </citation>
    <scope>NUCLEOTIDE SEQUENCE [LARGE SCALE GENOMIC DNA]</scope>
    <source>
        <strain evidence="2 3">YIM B02564</strain>
    </source>
</reference>
<proteinExistence type="predicted"/>
<dbReference type="RefSeq" id="WP_202655455.1">
    <property type="nucleotide sequence ID" value="NZ_JAESWB010000280.1"/>
</dbReference>
<evidence type="ECO:0000256" key="1">
    <source>
        <dbReference type="SAM" id="MobiDB-lite"/>
    </source>
</evidence>
<feature type="compositionally biased region" description="Basic and acidic residues" evidence="1">
    <location>
        <begin position="51"/>
        <end position="67"/>
    </location>
</feature>
<evidence type="ECO:0000313" key="2">
    <source>
        <dbReference type="EMBL" id="MBL4954190.1"/>
    </source>
</evidence>
<feature type="non-terminal residue" evidence="2">
    <location>
        <position position="1"/>
    </location>
</feature>
<sequence length="141" mass="15237">KDYEAAMARIASVSKADQLECAKHAGPAAKACTIQADGKRDAAEEEAKLALTRAREQPPASKKDQEKAAAAGKRKAKTEYGVAKARVKRDRNLAHLECGKLKQAEQRLCKKEVNGRYAVGNDFASAVYARALAKAKAIVER</sequence>
<protein>
    <submittedName>
        <fullName evidence="2">Uncharacterized protein</fullName>
    </submittedName>
</protein>
<comment type="caution">
    <text evidence="2">The sequence shown here is derived from an EMBL/GenBank/DDBJ whole genome shotgun (WGS) entry which is preliminary data.</text>
</comment>
<accession>A0ABS1TS96</accession>
<dbReference type="EMBL" id="JAESWB010000280">
    <property type="protein sequence ID" value="MBL4954190.1"/>
    <property type="molecule type" value="Genomic_DNA"/>
</dbReference>
<evidence type="ECO:0000313" key="3">
    <source>
        <dbReference type="Proteomes" id="UP000623967"/>
    </source>
</evidence>